<organism evidence="2 3">
    <name type="scientific">Echinococcus granulosus</name>
    <name type="common">Hydatid tapeworm</name>
    <dbReference type="NCBI Taxonomy" id="6210"/>
    <lineage>
        <taxon>Eukaryota</taxon>
        <taxon>Metazoa</taxon>
        <taxon>Spiralia</taxon>
        <taxon>Lophotrochozoa</taxon>
        <taxon>Platyhelminthes</taxon>
        <taxon>Cestoda</taxon>
        <taxon>Eucestoda</taxon>
        <taxon>Cyclophyllidea</taxon>
        <taxon>Taeniidae</taxon>
        <taxon>Echinococcus</taxon>
        <taxon>Echinococcus granulosus group</taxon>
    </lineage>
</organism>
<dbReference type="GeneID" id="36336206"/>
<dbReference type="RefSeq" id="XP_024355737.1">
    <property type="nucleotide sequence ID" value="XM_024489740.1"/>
</dbReference>
<dbReference type="Proteomes" id="UP000019149">
    <property type="component" value="Unassembled WGS sequence"/>
</dbReference>
<accession>W6UV93</accession>
<keyword evidence="3" id="KW-1185">Reference proteome</keyword>
<comment type="caution">
    <text evidence="2">The sequence shown here is derived from an EMBL/GenBank/DDBJ whole genome shotgun (WGS) entry which is preliminary data.</text>
</comment>
<protein>
    <submittedName>
        <fullName evidence="2">Uncharacterized protein</fullName>
    </submittedName>
</protein>
<evidence type="ECO:0000256" key="1">
    <source>
        <dbReference type="SAM" id="MobiDB-lite"/>
    </source>
</evidence>
<reference evidence="2 3" key="1">
    <citation type="journal article" date="2013" name="Nat. Genet.">
        <title>The genome of the hydatid tapeworm Echinococcus granulosus.</title>
        <authorList>
            <person name="Zheng H."/>
            <person name="Zhang W."/>
            <person name="Zhang L."/>
            <person name="Zhang Z."/>
            <person name="Li J."/>
            <person name="Lu G."/>
            <person name="Zhu Y."/>
            <person name="Wang Y."/>
            <person name="Huang Y."/>
            <person name="Liu J."/>
            <person name="Kang H."/>
            <person name="Chen J."/>
            <person name="Wang L."/>
            <person name="Chen A."/>
            <person name="Yu S."/>
            <person name="Gao Z."/>
            <person name="Jin L."/>
            <person name="Gu W."/>
            <person name="Wang Z."/>
            <person name="Zhao L."/>
            <person name="Shi B."/>
            <person name="Wen H."/>
            <person name="Lin R."/>
            <person name="Jones M.K."/>
            <person name="Brejova B."/>
            <person name="Vinar T."/>
            <person name="Zhao G."/>
            <person name="McManus D.P."/>
            <person name="Chen Z."/>
            <person name="Zhou Y."/>
            <person name="Wang S."/>
        </authorList>
    </citation>
    <scope>NUCLEOTIDE SEQUENCE [LARGE SCALE GENOMIC DNA]</scope>
</reference>
<evidence type="ECO:0000313" key="2">
    <source>
        <dbReference type="EMBL" id="EUB64541.1"/>
    </source>
</evidence>
<evidence type="ECO:0000313" key="3">
    <source>
        <dbReference type="Proteomes" id="UP000019149"/>
    </source>
</evidence>
<proteinExistence type="predicted"/>
<dbReference type="KEGG" id="egl:EGR_00491"/>
<name>W6UV93_ECHGR</name>
<dbReference type="CTD" id="36336206"/>
<feature type="region of interest" description="Disordered" evidence="1">
    <location>
        <begin position="84"/>
        <end position="103"/>
    </location>
</feature>
<sequence>MLDSRKRCKTRSKNFGSLKIEMTRLFIFGFANLGVVSKEEVCFTLQKKDHKLPSMIKMKIKNKQTKPKVNKHKNFTPGRILQILYTDPPQNSPKNIQKVIGEN</sequence>
<dbReference type="EMBL" id="APAU02000002">
    <property type="protein sequence ID" value="EUB64541.1"/>
    <property type="molecule type" value="Genomic_DNA"/>
</dbReference>
<gene>
    <name evidence="2" type="ORF">EGR_00491</name>
</gene>
<dbReference type="AlphaFoldDB" id="W6UV93"/>